<keyword evidence="5" id="KW-0472">Membrane</keyword>
<dbReference type="InterPro" id="IPR000711">
    <property type="entry name" value="ATPase_OSCP/dsu"/>
</dbReference>
<evidence type="ECO:0000256" key="6">
    <source>
        <dbReference type="ARBA" id="ARBA00023310"/>
    </source>
</evidence>
<sequence length="123" mass="14204">MKTRVYAKALKEVLEKASEKEQKKVIARLKVVLKKRQHLRHLSSVLKQFEQLWIERKGKQARAVVARPLSRELKAKVSRGLLKKGFRYNEEVQEDVLGGIALFLGKDYLIDNTVRSKLAKLHG</sequence>
<proteinExistence type="predicted"/>
<comment type="subcellular location">
    <subcellularLocation>
        <location evidence="1">Membrane</location>
    </subcellularLocation>
</comment>
<dbReference type="GO" id="GO:0046933">
    <property type="term" value="F:proton-transporting ATP synthase activity, rotational mechanism"/>
    <property type="evidence" value="ECO:0007669"/>
    <property type="project" value="InterPro"/>
</dbReference>
<dbReference type="Pfam" id="PF00213">
    <property type="entry name" value="OSCP"/>
    <property type="match status" value="1"/>
</dbReference>
<reference evidence="7 8" key="1">
    <citation type="journal article" date="2016" name="Nat. Commun.">
        <title>Thousands of microbial genomes shed light on interconnected biogeochemical processes in an aquifer system.</title>
        <authorList>
            <person name="Anantharaman K."/>
            <person name="Brown C.T."/>
            <person name="Hug L.A."/>
            <person name="Sharon I."/>
            <person name="Castelle C.J."/>
            <person name="Probst A.J."/>
            <person name="Thomas B.C."/>
            <person name="Singh A."/>
            <person name="Wilkins M.J."/>
            <person name="Karaoz U."/>
            <person name="Brodie E.L."/>
            <person name="Williams K.H."/>
            <person name="Hubbard S.S."/>
            <person name="Banfield J.F."/>
        </authorList>
    </citation>
    <scope>NUCLEOTIDE SEQUENCE [LARGE SCALE GENOMIC DNA]</scope>
</reference>
<evidence type="ECO:0000313" key="8">
    <source>
        <dbReference type="Proteomes" id="UP000178529"/>
    </source>
</evidence>
<comment type="caution">
    <text evidence="7">The sequence shown here is derived from an EMBL/GenBank/DDBJ whole genome shotgun (WGS) entry which is preliminary data.</text>
</comment>
<dbReference type="AlphaFoldDB" id="A0A1G2R6C1"/>
<name>A0A1G2R6C1_9BACT</name>
<keyword evidence="4" id="KW-0406">Ion transport</keyword>
<evidence type="ECO:0000256" key="3">
    <source>
        <dbReference type="ARBA" id="ARBA00022781"/>
    </source>
</evidence>
<evidence type="ECO:0000256" key="1">
    <source>
        <dbReference type="ARBA" id="ARBA00004370"/>
    </source>
</evidence>
<keyword evidence="2" id="KW-0813">Transport</keyword>
<protein>
    <submittedName>
        <fullName evidence="7">Uncharacterized protein</fullName>
    </submittedName>
</protein>
<dbReference type="GO" id="GO:0016020">
    <property type="term" value="C:membrane"/>
    <property type="evidence" value="ECO:0007669"/>
    <property type="project" value="UniProtKB-SubCell"/>
</dbReference>
<keyword evidence="6" id="KW-0066">ATP synthesis</keyword>
<keyword evidence="3" id="KW-0375">Hydrogen ion transport</keyword>
<evidence type="ECO:0000256" key="4">
    <source>
        <dbReference type="ARBA" id="ARBA00023065"/>
    </source>
</evidence>
<dbReference type="EMBL" id="MHTY01000031">
    <property type="protein sequence ID" value="OHA68098.1"/>
    <property type="molecule type" value="Genomic_DNA"/>
</dbReference>
<accession>A0A1G2R6C1</accession>
<gene>
    <name evidence="7" type="ORF">A3J68_01000</name>
</gene>
<organism evidence="7 8">
    <name type="scientific">Candidatus Wildermuthbacteria bacterium RIFCSPHIGHO2_02_FULL_48_16</name>
    <dbReference type="NCBI Taxonomy" id="1802453"/>
    <lineage>
        <taxon>Bacteria</taxon>
        <taxon>Candidatus Wildermuthiibacteriota</taxon>
    </lineage>
</organism>
<evidence type="ECO:0000256" key="5">
    <source>
        <dbReference type="ARBA" id="ARBA00023136"/>
    </source>
</evidence>
<evidence type="ECO:0000313" key="7">
    <source>
        <dbReference type="EMBL" id="OHA68098.1"/>
    </source>
</evidence>
<dbReference type="Proteomes" id="UP000178529">
    <property type="component" value="Unassembled WGS sequence"/>
</dbReference>
<evidence type="ECO:0000256" key="2">
    <source>
        <dbReference type="ARBA" id="ARBA00022448"/>
    </source>
</evidence>